<dbReference type="Gene3D" id="3.40.50.1820">
    <property type="entry name" value="alpha/beta hydrolase"/>
    <property type="match status" value="1"/>
</dbReference>
<dbReference type="InterPro" id="IPR029058">
    <property type="entry name" value="AB_hydrolase_fold"/>
</dbReference>
<dbReference type="SUPFAM" id="SSF53474">
    <property type="entry name" value="alpha/beta-Hydrolases"/>
    <property type="match status" value="1"/>
</dbReference>
<organism evidence="2 3">
    <name type="scientific">Flavobacterium plantiphilum</name>
    <dbReference type="NCBI Taxonomy" id="3163297"/>
    <lineage>
        <taxon>Bacteria</taxon>
        <taxon>Pseudomonadati</taxon>
        <taxon>Bacteroidota</taxon>
        <taxon>Flavobacteriia</taxon>
        <taxon>Flavobacteriales</taxon>
        <taxon>Flavobacteriaceae</taxon>
        <taxon>Flavobacterium</taxon>
    </lineage>
</organism>
<evidence type="ECO:0000313" key="2">
    <source>
        <dbReference type="EMBL" id="MFL9831530.1"/>
    </source>
</evidence>
<reference evidence="2 3" key="1">
    <citation type="submission" date="2024-06" db="EMBL/GenBank/DDBJ databases">
        <authorList>
            <person name="Kaempfer P."/>
            <person name="Viver T."/>
        </authorList>
    </citation>
    <scope>NUCLEOTIDE SEQUENCE [LARGE SCALE GENOMIC DNA]</scope>
    <source>
        <strain evidence="2 3">ST-87</strain>
    </source>
</reference>
<name>A0ABW8XWB4_9FLAO</name>
<evidence type="ECO:0000313" key="3">
    <source>
        <dbReference type="Proteomes" id="UP001629260"/>
    </source>
</evidence>
<dbReference type="InterPro" id="IPR050266">
    <property type="entry name" value="AB_hydrolase_sf"/>
</dbReference>
<comment type="caution">
    <text evidence="2">The sequence shown here is derived from an EMBL/GenBank/DDBJ whole genome shotgun (WGS) entry which is preliminary data.</text>
</comment>
<dbReference type="PRINTS" id="PR00111">
    <property type="entry name" value="ABHYDROLASE"/>
</dbReference>
<dbReference type="Pfam" id="PF00561">
    <property type="entry name" value="Abhydrolase_1"/>
    <property type="match status" value="1"/>
</dbReference>
<dbReference type="EMBL" id="JBELQA010000006">
    <property type="protein sequence ID" value="MFL9831530.1"/>
    <property type="molecule type" value="Genomic_DNA"/>
</dbReference>
<dbReference type="PRINTS" id="PR00412">
    <property type="entry name" value="EPOXHYDRLASE"/>
</dbReference>
<dbReference type="InterPro" id="IPR000073">
    <property type="entry name" value="AB_hydrolase_1"/>
</dbReference>
<dbReference type="RefSeq" id="WP_408082000.1">
    <property type="nucleotide sequence ID" value="NZ_JBELQA010000006.1"/>
</dbReference>
<proteinExistence type="predicted"/>
<keyword evidence="3" id="KW-1185">Reference proteome</keyword>
<keyword evidence="2" id="KW-0378">Hydrolase</keyword>
<gene>
    <name evidence="2" type="ORF">ABS764_11790</name>
</gene>
<evidence type="ECO:0000259" key="1">
    <source>
        <dbReference type="Pfam" id="PF00561"/>
    </source>
</evidence>
<dbReference type="InterPro" id="IPR000639">
    <property type="entry name" value="Epox_hydrolase-like"/>
</dbReference>
<accession>A0ABW8XWB4</accession>
<protein>
    <submittedName>
        <fullName evidence="2">Alpha/beta hydrolase</fullName>
    </submittedName>
</protein>
<feature type="domain" description="AB hydrolase-1" evidence="1">
    <location>
        <begin position="30"/>
        <end position="256"/>
    </location>
</feature>
<dbReference type="Proteomes" id="UP001629260">
    <property type="component" value="Unassembled WGS sequence"/>
</dbReference>
<dbReference type="GO" id="GO:0016787">
    <property type="term" value="F:hydrolase activity"/>
    <property type="evidence" value="ECO:0007669"/>
    <property type="project" value="UniProtKB-KW"/>
</dbReference>
<dbReference type="PANTHER" id="PTHR43798">
    <property type="entry name" value="MONOACYLGLYCEROL LIPASE"/>
    <property type="match status" value="1"/>
</dbReference>
<sequence length="283" mass="31638">MKTENEGFDLTITVNNFNLSYNDVGEGSVPVIFIHGFPFDKSMWHGQMDFLKSAYRVISFDIRGFGNSIDTDSSLSIDLFAEDLIAFMDELNIEKAVVCGLSMGGYIALNAYQRFSERFEALILADTQCIADTPEVKEKRYEAINEIEVNGTANFNEGFIKKVFYEDSFRNKKEQVEELKKVVFSNPEHVVQRGLKAIAERSESCSVLTEINIPTLIICGKEDSVTPLAQSEAMKESISGATLKVIENAGHVSNLEQKDKFNQHILDFLKAIDVVGDGAFKVD</sequence>